<dbReference type="SMART" id="SM00448">
    <property type="entry name" value="REC"/>
    <property type="match status" value="1"/>
</dbReference>
<dbReference type="InterPro" id="IPR001789">
    <property type="entry name" value="Sig_transdc_resp-reg_receiver"/>
</dbReference>
<gene>
    <name evidence="3" type="ORF">LX81_00504</name>
</gene>
<accession>A0A2W7NEF1</accession>
<dbReference type="PROSITE" id="PS50110">
    <property type="entry name" value="RESPONSE_REGULATORY"/>
    <property type="match status" value="1"/>
</dbReference>
<evidence type="ECO:0000259" key="2">
    <source>
        <dbReference type="PROSITE" id="PS50110"/>
    </source>
</evidence>
<feature type="modified residue" description="4-aspartylphosphate" evidence="1">
    <location>
        <position position="60"/>
    </location>
</feature>
<evidence type="ECO:0000313" key="3">
    <source>
        <dbReference type="EMBL" id="PZX18811.1"/>
    </source>
</evidence>
<dbReference type="OrthoDB" id="582170at2"/>
<keyword evidence="1" id="KW-0597">Phosphoprotein</keyword>
<organism evidence="3 4">
    <name type="scientific">Palleronia aestuarii</name>
    <dbReference type="NCBI Taxonomy" id="568105"/>
    <lineage>
        <taxon>Bacteria</taxon>
        <taxon>Pseudomonadati</taxon>
        <taxon>Pseudomonadota</taxon>
        <taxon>Alphaproteobacteria</taxon>
        <taxon>Rhodobacterales</taxon>
        <taxon>Roseobacteraceae</taxon>
        <taxon>Palleronia</taxon>
    </lineage>
</organism>
<dbReference type="RefSeq" id="WP_111535711.1">
    <property type="nucleotide sequence ID" value="NZ_QKZL01000002.1"/>
</dbReference>
<dbReference type="Gene3D" id="3.40.50.2300">
    <property type="match status" value="1"/>
</dbReference>
<reference evidence="3 4" key="1">
    <citation type="submission" date="2018-06" db="EMBL/GenBank/DDBJ databases">
        <title>Genomic Encyclopedia of Archaeal and Bacterial Type Strains, Phase II (KMG-II): from individual species to whole genera.</title>
        <authorList>
            <person name="Goeker M."/>
        </authorList>
    </citation>
    <scope>NUCLEOTIDE SEQUENCE [LARGE SCALE GENOMIC DNA]</scope>
    <source>
        <strain evidence="3 4">DSM 22009</strain>
    </source>
</reference>
<evidence type="ECO:0000313" key="4">
    <source>
        <dbReference type="Proteomes" id="UP000248916"/>
    </source>
</evidence>
<dbReference type="InterPro" id="IPR011006">
    <property type="entry name" value="CheY-like_superfamily"/>
</dbReference>
<feature type="domain" description="Response regulatory" evidence="2">
    <location>
        <begin position="10"/>
        <end position="120"/>
    </location>
</feature>
<evidence type="ECO:0000256" key="1">
    <source>
        <dbReference type="PROSITE-ProRule" id="PRU00169"/>
    </source>
</evidence>
<proteinExistence type="predicted"/>
<dbReference type="AlphaFoldDB" id="A0A2W7NEF1"/>
<sequence length="125" mass="13556">MTGAGADAVKVLVVEDETFVALDLVMQLEDEGFECYEPCSSVDGALEFLETNDPDIAILDANLRGETPRRIAEALRSKGIPFVYVSGYGWDYISRQLPVAPLVAKPVRMTFLLNEMSAALGARSG</sequence>
<dbReference type="GO" id="GO:0000160">
    <property type="term" value="P:phosphorelay signal transduction system"/>
    <property type="evidence" value="ECO:0007669"/>
    <property type="project" value="InterPro"/>
</dbReference>
<protein>
    <submittedName>
        <fullName evidence="3">CheY-like chemotaxis protein</fullName>
    </submittedName>
</protein>
<dbReference type="SUPFAM" id="SSF52172">
    <property type="entry name" value="CheY-like"/>
    <property type="match status" value="1"/>
</dbReference>
<dbReference type="Pfam" id="PF00072">
    <property type="entry name" value="Response_reg"/>
    <property type="match status" value="1"/>
</dbReference>
<comment type="caution">
    <text evidence="3">The sequence shown here is derived from an EMBL/GenBank/DDBJ whole genome shotgun (WGS) entry which is preliminary data.</text>
</comment>
<keyword evidence="4" id="KW-1185">Reference proteome</keyword>
<name>A0A2W7NEF1_9RHOB</name>
<dbReference type="EMBL" id="QKZL01000002">
    <property type="protein sequence ID" value="PZX18811.1"/>
    <property type="molecule type" value="Genomic_DNA"/>
</dbReference>
<dbReference type="Proteomes" id="UP000248916">
    <property type="component" value="Unassembled WGS sequence"/>
</dbReference>